<comment type="caution">
    <text evidence="2">The sequence shown here is derived from an EMBL/GenBank/DDBJ whole genome shotgun (WGS) entry which is preliminary data.</text>
</comment>
<evidence type="ECO:0000313" key="3">
    <source>
        <dbReference type="Proteomes" id="UP001238496"/>
    </source>
</evidence>
<name>A0ABU0G7K4_9HYPH</name>
<gene>
    <name evidence="2" type="ORF">J2045_001951</name>
</gene>
<proteinExistence type="predicted"/>
<feature type="transmembrane region" description="Helical" evidence="1">
    <location>
        <begin position="102"/>
        <end position="122"/>
    </location>
</feature>
<protein>
    <submittedName>
        <fullName evidence="2">Uncharacterized protein</fullName>
    </submittedName>
</protein>
<keyword evidence="1" id="KW-0812">Transmembrane</keyword>
<accession>A0ABU0G7K4</accession>
<evidence type="ECO:0000313" key="2">
    <source>
        <dbReference type="EMBL" id="MDQ0420924.1"/>
    </source>
</evidence>
<dbReference type="RefSeq" id="WP_307372097.1">
    <property type="nucleotide sequence ID" value="NZ_JAUSUW010000005.1"/>
</dbReference>
<keyword evidence="1" id="KW-1133">Transmembrane helix</keyword>
<organism evidence="2 3">
    <name type="scientific">Peteryoungia aggregata LMG 23059</name>
    <dbReference type="NCBI Taxonomy" id="1368425"/>
    <lineage>
        <taxon>Bacteria</taxon>
        <taxon>Pseudomonadati</taxon>
        <taxon>Pseudomonadota</taxon>
        <taxon>Alphaproteobacteria</taxon>
        <taxon>Hyphomicrobiales</taxon>
        <taxon>Rhizobiaceae</taxon>
        <taxon>Peteryoungia</taxon>
    </lineage>
</organism>
<evidence type="ECO:0000256" key="1">
    <source>
        <dbReference type="SAM" id="Phobius"/>
    </source>
</evidence>
<keyword evidence="1" id="KW-0472">Membrane</keyword>
<sequence length="290" mass="31816">MSIFPNATMIPVIDHLKQMEEWFNANARDSGLDITLDVGQCLPQLRNPGMFLAADMMRAYEHCRVSEGQVSVAVRAIAQIISQTQGLGLIDSKHLEVSTGTAIMMMFACPVVFLISGIRYVPLYMTANEHRKLAEAHARIRGFLKLYGEIGIKRTTLLAVADLQRQDDELDLVTYLDGLLDADRYPCGQDFLTEIASASTTRRKPGGLAQNLDHFGRWATENEHEPMIILEHMLCTSGRSLGAKGSGPSPVARALKEIGTDTRNGDRRSLILGVYPGAAAQPSLSSAWMA</sequence>
<keyword evidence="3" id="KW-1185">Reference proteome</keyword>
<reference evidence="2 3" key="1">
    <citation type="submission" date="2023-07" db="EMBL/GenBank/DDBJ databases">
        <title>Genomic Encyclopedia of Type Strains, Phase IV (KMG-IV): sequencing the most valuable type-strain genomes for metagenomic binning, comparative biology and taxonomic classification.</title>
        <authorList>
            <person name="Goeker M."/>
        </authorList>
    </citation>
    <scope>NUCLEOTIDE SEQUENCE [LARGE SCALE GENOMIC DNA]</scope>
    <source>
        <strain evidence="2 3">DSM 1111</strain>
    </source>
</reference>
<dbReference type="Proteomes" id="UP001238496">
    <property type="component" value="Unassembled WGS sequence"/>
</dbReference>
<dbReference type="EMBL" id="JAUSUW010000005">
    <property type="protein sequence ID" value="MDQ0420924.1"/>
    <property type="molecule type" value="Genomic_DNA"/>
</dbReference>